<dbReference type="GO" id="GO:0051301">
    <property type="term" value="P:cell division"/>
    <property type="evidence" value="ECO:0007669"/>
    <property type="project" value="UniProtKB-KW"/>
</dbReference>
<dbReference type="RefSeq" id="WP_098468666.1">
    <property type="nucleotide sequence ID" value="NZ_PDJD01000001.1"/>
</dbReference>
<keyword evidence="2" id="KW-0067">ATP-binding</keyword>
<dbReference type="Proteomes" id="UP000224915">
    <property type="component" value="Unassembled WGS sequence"/>
</dbReference>
<comment type="caution">
    <text evidence="4">The sequence shown here is derived from an EMBL/GenBank/DDBJ whole genome shotgun (WGS) entry which is preliminary data.</text>
</comment>
<dbReference type="PANTHER" id="PTHR12169:SF6">
    <property type="entry name" value="AFG1-LIKE ATPASE"/>
    <property type="match status" value="1"/>
</dbReference>
<keyword evidence="4" id="KW-0131">Cell cycle</keyword>
<gene>
    <name evidence="4" type="ORF">ATL40_1132</name>
</gene>
<keyword evidence="5" id="KW-1185">Reference proteome</keyword>
<dbReference type="Pfam" id="PF03969">
    <property type="entry name" value="AFG1_ATPase"/>
    <property type="match status" value="2"/>
</dbReference>
<dbReference type="InterPro" id="IPR027417">
    <property type="entry name" value="P-loop_NTPase"/>
</dbReference>
<dbReference type="AlphaFoldDB" id="A0A2A9CYQ1"/>
<dbReference type="GO" id="GO:0005524">
    <property type="term" value="F:ATP binding"/>
    <property type="evidence" value="ECO:0007669"/>
    <property type="project" value="UniProtKB-KW"/>
</dbReference>
<organism evidence="4 5">
    <name type="scientific">Serinibacter salmoneus</name>
    <dbReference type="NCBI Taxonomy" id="556530"/>
    <lineage>
        <taxon>Bacteria</taxon>
        <taxon>Bacillati</taxon>
        <taxon>Actinomycetota</taxon>
        <taxon>Actinomycetes</taxon>
        <taxon>Micrococcales</taxon>
        <taxon>Beutenbergiaceae</taxon>
        <taxon>Serinibacter</taxon>
    </lineage>
</organism>
<dbReference type="GO" id="GO:0005737">
    <property type="term" value="C:cytoplasm"/>
    <property type="evidence" value="ECO:0007669"/>
    <property type="project" value="TreeGrafter"/>
</dbReference>
<sequence length="340" mass="36974">MSESQSLTSRQPRVTPDDLLAGLVPPPQFAAATFSSYRPDPAHPSQGEAMARMADLADQIRTPRRRGLLRRPVAPPSLYLDGGYGVGKTHLLAALAHEIGPERSAYGTFVEYTHLVGALGFAECVQVLSRRALVAIDEFELDDPGDTVLMSRLLRELADAGVTLVATSNTLPEALGEGRFAAEDFLREIQALASRFEILRIDGPDYRHRSGLPEHEGLSVAQVERALEGALASGARVSCDGWDALLAHLATIHPSRYGALVDDLDAVVITGAHGIDEDMVGLRLVVLVDRLYDRDLPVRLGPSGVADLFSERMLAKGYRKKYLRALSRLGALTHREWPGE</sequence>
<dbReference type="EMBL" id="PDJD01000001">
    <property type="protein sequence ID" value="PFG19568.1"/>
    <property type="molecule type" value="Genomic_DNA"/>
</dbReference>
<keyword evidence="4" id="KW-0132">Cell division</keyword>
<dbReference type="PANTHER" id="PTHR12169">
    <property type="entry name" value="ATPASE N2B"/>
    <property type="match status" value="1"/>
</dbReference>
<dbReference type="Gene3D" id="3.40.50.300">
    <property type="entry name" value="P-loop containing nucleotide triphosphate hydrolases"/>
    <property type="match status" value="1"/>
</dbReference>
<feature type="region of interest" description="Disordered" evidence="3">
    <location>
        <begin position="1"/>
        <end position="24"/>
    </location>
</feature>
<dbReference type="SUPFAM" id="SSF52540">
    <property type="entry name" value="P-loop containing nucleoside triphosphate hydrolases"/>
    <property type="match status" value="1"/>
</dbReference>
<dbReference type="OrthoDB" id="9774491at2"/>
<dbReference type="InterPro" id="IPR005654">
    <property type="entry name" value="ATPase_AFG1-like"/>
</dbReference>
<protein>
    <submittedName>
        <fullName evidence="4">Cell division protein ZapE</fullName>
    </submittedName>
</protein>
<feature type="compositionally biased region" description="Polar residues" evidence="3">
    <location>
        <begin position="1"/>
        <end position="12"/>
    </location>
</feature>
<evidence type="ECO:0000313" key="4">
    <source>
        <dbReference type="EMBL" id="PFG19568.1"/>
    </source>
</evidence>
<keyword evidence="1" id="KW-0547">Nucleotide-binding</keyword>
<evidence type="ECO:0000256" key="1">
    <source>
        <dbReference type="ARBA" id="ARBA00022741"/>
    </source>
</evidence>
<dbReference type="GO" id="GO:0016887">
    <property type="term" value="F:ATP hydrolysis activity"/>
    <property type="evidence" value="ECO:0007669"/>
    <property type="project" value="InterPro"/>
</dbReference>
<accession>A0A2A9CYQ1</accession>
<evidence type="ECO:0000256" key="3">
    <source>
        <dbReference type="SAM" id="MobiDB-lite"/>
    </source>
</evidence>
<name>A0A2A9CYQ1_9MICO</name>
<proteinExistence type="predicted"/>
<dbReference type="NCBIfam" id="NF040713">
    <property type="entry name" value="ZapE"/>
    <property type="match status" value="1"/>
</dbReference>
<reference evidence="4 5" key="1">
    <citation type="submission" date="2017-10" db="EMBL/GenBank/DDBJ databases">
        <title>Sequencing the genomes of 1000 actinobacteria strains.</title>
        <authorList>
            <person name="Klenk H.-P."/>
        </authorList>
    </citation>
    <scope>NUCLEOTIDE SEQUENCE [LARGE SCALE GENOMIC DNA]</scope>
    <source>
        <strain evidence="4 5">DSM 21801</strain>
    </source>
</reference>
<evidence type="ECO:0000313" key="5">
    <source>
        <dbReference type="Proteomes" id="UP000224915"/>
    </source>
</evidence>
<evidence type="ECO:0000256" key="2">
    <source>
        <dbReference type="ARBA" id="ARBA00022840"/>
    </source>
</evidence>